<evidence type="ECO:0008006" key="5">
    <source>
        <dbReference type="Google" id="ProtNLM"/>
    </source>
</evidence>
<accession>A0ABR0L303</accession>
<dbReference type="PANTHER" id="PTHR12526">
    <property type="entry name" value="GLYCOSYLTRANSFERASE"/>
    <property type="match status" value="1"/>
</dbReference>
<evidence type="ECO:0000256" key="2">
    <source>
        <dbReference type="SAM" id="MobiDB-lite"/>
    </source>
</evidence>
<keyword evidence="1" id="KW-0175">Coiled coil</keyword>
<feature type="compositionally biased region" description="Basic and acidic residues" evidence="2">
    <location>
        <begin position="528"/>
        <end position="538"/>
    </location>
</feature>
<reference evidence="3 4" key="1">
    <citation type="submission" date="2023-08" db="EMBL/GenBank/DDBJ databases">
        <title>Black Yeasts Isolated from many extreme environments.</title>
        <authorList>
            <person name="Coleine C."/>
            <person name="Stajich J.E."/>
            <person name="Selbmann L."/>
        </authorList>
    </citation>
    <scope>NUCLEOTIDE SEQUENCE [LARGE SCALE GENOMIC DNA]</scope>
    <source>
        <strain evidence="3 4">CCFEE 5386</strain>
    </source>
</reference>
<feature type="region of interest" description="Disordered" evidence="2">
    <location>
        <begin position="739"/>
        <end position="960"/>
    </location>
</feature>
<feature type="compositionally biased region" description="Low complexity" evidence="2">
    <location>
        <begin position="930"/>
        <end position="941"/>
    </location>
</feature>
<feature type="region of interest" description="Disordered" evidence="2">
    <location>
        <begin position="621"/>
        <end position="693"/>
    </location>
</feature>
<keyword evidence="4" id="KW-1185">Reference proteome</keyword>
<feature type="region of interest" description="Disordered" evidence="2">
    <location>
        <begin position="514"/>
        <end position="538"/>
    </location>
</feature>
<dbReference type="PANTHER" id="PTHR12526:SF604">
    <property type="entry name" value="TRANSFERASE, PUTATIVE (AFU_ORTHOLOGUE AFUA_4G14070)-RELATED"/>
    <property type="match status" value="1"/>
</dbReference>
<name>A0ABR0L303_9PEZI</name>
<dbReference type="SUPFAM" id="SSF53756">
    <property type="entry name" value="UDP-Glycosyltransferase/glycogen phosphorylase"/>
    <property type="match status" value="1"/>
</dbReference>
<evidence type="ECO:0000313" key="4">
    <source>
        <dbReference type="Proteomes" id="UP001308179"/>
    </source>
</evidence>
<comment type="caution">
    <text evidence="3">The sequence shown here is derived from an EMBL/GenBank/DDBJ whole genome shotgun (WGS) entry which is preliminary data.</text>
</comment>
<feature type="compositionally biased region" description="Polar residues" evidence="2">
    <location>
        <begin position="667"/>
        <end position="680"/>
    </location>
</feature>
<feature type="coiled-coil region" evidence="1">
    <location>
        <begin position="372"/>
        <end position="408"/>
    </location>
</feature>
<dbReference type="Pfam" id="PF13692">
    <property type="entry name" value="Glyco_trans_1_4"/>
    <property type="match status" value="1"/>
</dbReference>
<feature type="compositionally biased region" description="Low complexity" evidence="2">
    <location>
        <begin position="514"/>
        <end position="524"/>
    </location>
</feature>
<evidence type="ECO:0000256" key="1">
    <source>
        <dbReference type="SAM" id="Coils"/>
    </source>
</evidence>
<dbReference type="Gene3D" id="3.40.50.2000">
    <property type="entry name" value="Glycogen Phosphorylase B"/>
    <property type="match status" value="1"/>
</dbReference>
<evidence type="ECO:0000313" key="3">
    <source>
        <dbReference type="EMBL" id="KAK5142104.1"/>
    </source>
</evidence>
<sequence length="1023" mass="112504">MDSFKPTKEIKSKKPTVVMLSHVRFVKDIKSAILAADIIVNEWGFKEYQLDIFGDEIKAPAYSVECKEILASKGLRDYVTLRGLGKPSQVLETAWLFLNSSISEGLPLAMGEAALTGVPVVCTDVGASFRVVTDPATGRPFSAVVTPNDAHSLAKAQINILALLGEWSEYAEDEEGVRPPTLSLHPTAEEVEAITKRIYAKTEQRRRLGMFGRTNVLNSFSSDRYLREHEQMLWIGKHQSRSYQARSLVVNPHVLTLKTEEMLAAAALASAVRNQSYSLTDRPSEKPPSVFTKMIRTDSGNIRQVDELMEDYHAAEAAPQDSVDAAVDRERTQISQRVQEITAETAKENEAGGFFRFGRSLATNFHPIALWNKMWNETKEELKRKAVEEARQKQKEEAEATYRKMKQAGQLGLQPVGRLASDLAAANEAATPRDSAVVLESARTSREHKRTESTGSQLLLPPKDDVSMHSGSEAPETTTKTRTLRSRIPFKRPSMTSLKDGLKRVKSDFNLAASANRESSSSLSPVKTDFENSTLKKSESRVDLKKSNKLSKRVSDLEVKLASARRELEEALVEASPMPKLNNKYERFTPQSTLKRPKFVSGKLPSLPSERILMAEQMGFGDDEQTPENPMTEAQPRKALDLSKLNEGDETVKASRDPNYYPLRASSLFTSSNNNIQHPSTEAHGDNNTKQETSELTQFTTELADMDPNSVANFTSDGVSAPTKTGDYASLDAKLKALDKQVKAARKSSRPKKRKSGAGDDGNLTFKPGQETDDDDRDKVNQTPRKKRKSTGKDSSPVGNKRAKGSSPKQSSPSAKKDASSPGRKHKGSAPNVTEEVEENYSEDEEDDAEAEAGAEDFAETARTSIDSQGLPLEPLYEVEEETTTAPLNSEPSKPSAKATPARYGLRAARSRSSSPNKRAGFVQPGPEEQMMTRAATAAQQHPDRRGRSTSPPPANGHSKVIEVVEESLSIVPGEGGVPMLPEVSNGTNEVAKDSFPGFEVTSKSVKTRSGKQDDYQWPEDVF</sequence>
<proteinExistence type="predicted"/>
<feature type="region of interest" description="Disordered" evidence="2">
    <location>
        <begin position="427"/>
        <end position="501"/>
    </location>
</feature>
<feature type="compositionally biased region" description="Acidic residues" evidence="2">
    <location>
        <begin position="835"/>
        <end position="859"/>
    </location>
</feature>
<feature type="compositionally biased region" description="Basic and acidic residues" evidence="2">
    <location>
        <begin position="635"/>
        <end position="656"/>
    </location>
</feature>
<feature type="compositionally biased region" description="Basic residues" evidence="2">
    <location>
        <begin position="743"/>
        <end position="756"/>
    </location>
</feature>
<feature type="compositionally biased region" description="Basic and acidic residues" evidence="2">
    <location>
        <begin position="681"/>
        <end position="693"/>
    </location>
</feature>
<feature type="coiled-coil region" evidence="1">
    <location>
        <begin position="547"/>
        <end position="574"/>
    </location>
</feature>
<protein>
    <recommendedName>
        <fullName evidence="5">Glycosyl transferase family 1 domain-containing protein</fullName>
    </recommendedName>
</protein>
<dbReference type="Proteomes" id="UP001308179">
    <property type="component" value="Unassembled WGS sequence"/>
</dbReference>
<dbReference type="EMBL" id="JAVRRR010000479">
    <property type="protein sequence ID" value="KAK5142104.1"/>
    <property type="molecule type" value="Genomic_DNA"/>
</dbReference>
<feature type="region of interest" description="Disordered" evidence="2">
    <location>
        <begin position="705"/>
        <end position="726"/>
    </location>
</feature>
<gene>
    <name evidence="3" type="ORF">LTR32_005484</name>
</gene>
<feature type="compositionally biased region" description="Basic and acidic residues" evidence="2">
    <location>
        <begin position="443"/>
        <end position="452"/>
    </location>
</feature>
<feature type="region of interest" description="Disordered" evidence="2">
    <location>
        <begin position="973"/>
        <end position="1023"/>
    </location>
</feature>
<organism evidence="3 4">
    <name type="scientific">Rachicladosporium monterosium</name>
    <dbReference type="NCBI Taxonomy" id="1507873"/>
    <lineage>
        <taxon>Eukaryota</taxon>
        <taxon>Fungi</taxon>
        <taxon>Dikarya</taxon>
        <taxon>Ascomycota</taxon>
        <taxon>Pezizomycotina</taxon>
        <taxon>Dothideomycetes</taxon>
        <taxon>Dothideomycetidae</taxon>
        <taxon>Cladosporiales</taxon>
        <taxon>Cladosporiaceae</taxon>
        <taxon>Rachicladosporium</taxon>
    </lineage>
</organism>
<feature type="compositionally biased region" description="Low complexity" evidence="2">
    <location>
        <begin position="805"/>
        <end position="814"/>
    </location>
</feature>